<reference evidence="6" key="1">
    <citation type="submission" date="2023-07" db="EMBL/GenBank/DDBJ databases">
        <title>The carbon used by Thiothrix.</title>
        <authorList>
            <person name="Chen L."/>
        </authorList>
    </citation>
    <scope>NUCLEOTIDE SEQUENCE [LARGE SCALE GENOMIC DNA]</scope>
</reference>
<feature type="domain" description="Glycosyltransferase 2-like" evidence="4">
    <location>
        <begin position="11"/>
        <end position="178"/>
    </location>
</feature>
<dbReference type="RefSeq" id="WP_324694580.1">
    <property type="nucleotide sequence ID" value="NZ_JAYMYJ010000090.1"/>
</dbReference>
<name>A0ABU6CYL5_9GAMM</name>
<evidence type="ECO:0000256" key="2">
    <source>
        <dbReference type="ARBA" id="ARBA00022676"/>
    </source>
</evidence>
<protein>
    <submittedName>
        <fullName evidence="5">Glycosyltransferase family 2 protein</fullName>
    </submittedName>
</protein>
<dbReference type="Proteomes" id="UP001308005">
    <property type="component" value="Unassembled WGS sequence"/>
</dbReference>
<sequence length="314" mass="35357">MNRSASPGVAILLCTYNGQPYLHAQLDSIATQSSPHWCIWASDDGSRDNTLTILAEYRSKWPAGCLSIVHGPGNGFVANFLSLACNAEIQANYYAFCDQDDIWETDKLQRALDWLQTVQDGVPALYCARTRLVDAENREIGLSPLAVRPLCFVHALTQNPASGNTMVFNHAACALLRQAGANVEVVAHDWWLYLLVTGAGGAVFYDPVPSLRYRQHGGNLVGMKRNWLARLLRLRTLREVWQGNFRQGNDRHIRALQQGHVTLTPQNRLMLDNFVRARSRWLLPRLWGLWQVGVYREPLWSHVGLIAAAIFKKI</sequence>
<organism evidence="5 6">
    <name type="scientific">Candidatus Thiothrix phosphatis</name>
    <dbReference type="NCBI Taxonomy" id="3112415"/>
    <lineage>
        <taxon>Bacteria</taxon>
        <taxon>Pseudomonadati</taxon>
        <taxon>Pseudomonadota</taxon>
        <taxon>Gammaproteobacteria</taxon>
        <taxon>Thiotrichales</taxon>
        <taxon>Thiotrichaceae</taxon>
        <taxon>Thiothrix</taxon>
    </lineage>
</organism>
<evidence type="ECO:0000256" key="1">
    <source>
        <dbReference type="ARBA" id="ARBA00006739"/>
    </source>
</evidence>
<dbReference type="SUPFAM" id="SSF53448">
    <property type="entry name" value="Nucleotide-diphospho-sugar transferases"/>
    <property type="match status" value="1"/>
</dbReference>
<evidence type="ECO:0000313" key="5">
    <source>
        <dbReference type="EMBL" id="MEB4591172.1"/>
    </source>
</evidence>
<comment type="similarity">
    <text evidence="1">Belongs to the glycosyltransferase 2 family.</text>
</comment>
<dbReference type="EMBL" id="JAYMYJ010000090">
    <property type="protein sequence ID" value="MEB4591172.1"/>
    <property type="molecule type" value="Genomic_DNA"/>
</dbReference>
<dbReference type="InterPro" id="IPR050834">
    <property type="entry name" value="Glycosyltransf_2"/>
</dbReference>
<dbReference type="PANTHER" id="PTHR43685:SF5">
    <property type="entry name" value="GLYCOSYLTRANSFERASE EPSE-RELATED"/>
    <property type="match status" value="1"/>
</dbReference>
<evidence type="ECO:0000259" key="4">
    <source>
        <dbReference type="Pfam" id="PF00535"/>
    </source>
</evidence>
<dbReference type="Gene3D" id="3.90.550.10">
    <property type="entry name" value="Spore Coat Polysaccharide Biosynthesis Protein SpsA, Chain A"/>
    <property type="match status" value="1"/>
</dbReference>
<proteinExistence type="inferred from homology"/>
<gene>
    <name evidence="5" type="ORF">VSS37_09300</name>
</gene>
<dbReference type="CDD" id="cd04196">
    <property type="entry name" value="GT_2_like_d"/>
    <property type="match status" value="1"/>
</dbReference>
<dbReference type="Pfam" id="PF00535">
    <property type="entry name" value="Glycos_transf_2"/>
    <property type="match status" value="1"/>
</dbReference>
<keyword evidence="2" id="KW-0328">Glycosyltransferase</keyword>
<dbReference type="PANTHER" id="PTHR43685">
    <property type="entry name" value="GLYCOSYLTRANSFERASE"/>
    <property type="match status" value="1"/>
</dbReference>
<evidence type="ECO:0000256" key="3">
    <source>
        <dbReference type="ARBA" id="ARBA00022679"/>
    </source>
</evidence>
<keyword evidence="3" id="KW-0808">Transferase</keyword>
<comment type="caution">
    <text evidence="5">The sequence shown here is derived from an EMBL/GenBank/DDBJ whole genome shotgun (WGS) entry which is preliminary data.</text>
</comment>
<accession>A0ABU6CYL5</accession>
<evidence type="ECO:0000313" key="6">
    <source>
        <dbReference type="Proteomes" id="UP001308005"/>
    </source>
</evidence>
<dbReference type="InterPro" id="IPR001173">
    <property type="entry name" value="Glyco_trans_2-like"/>
</dbReference>
<dbReference type="InterPro" id="IPR029044">
    <property type="entry name" value="Nucleotide-diphossugar_trans"/>
</dbReference>
<keyword evidence="6" id="KW-1185">Reference proteome</keyword>